<dbReference type="Proteomes" id="UP001190700">
    <property type="component" value="Unassembled WGS sequence"/>
</dbReference>
<dbReference type="InterPro" id="IPR001584">
    <property type="entry name" value="Integrase_cat-core"/>
</dbReference>
<dbReference type="SMART" id="SM00298">
    <property type="entry name" value="CHROMO"/>
    <property type="match status" value="1"/>
</dbReference>
<feature type="domain" description="Integrase catalytic" evidence="2">
    <location>
        <begin position="89"/>
        <end position="250"/>
    </location>
</feature>
<gene>
    <name evidence="3" type="ORF">CYMTET_29422</name>
</gene>
<dbReference type="PANTHER" id="PTHR37984:SF5">
    <property type="entry name" value="PROTEIN NYNRIN-LIKE"/>
    <property type="match status" value="1"/>
</dbReference>
<dbReference type="SUPFAM" id="SSF53335">
    <property type="entry name" value="S-adenosyl-L-methionine-dependent methyltransferases"/>
    <property type="match status" value="1"/>
</dbReference>
<accession>A0AAE0FL23</accession>
<name>A0AAE0FL23_9CHLO</name>
<dbReference type="Pfam" id="PF00385">
    <property type="entry name" value="Chromo"/>
    <property type="match status" value="1"/>
</dbReference>
<evidence type="ECO:0000259" key="2">
    <source>
        <dbReference type="PROSITE" id="PS50994"/>
    </source>
</evidence>
<evidence type="ECO:0000313" key="4">
    <source>
        <dbReference type="Proteomes" id="UP001190700"/>
    </source>
</evidence>
<dbReference type="PROSITE" id="PS50994">
    <property type="entry name" value="INTEGRASE"/>
    <property type="match status" value="1"/>
</dbReference>
<dbReference type="AlphaFoldDB" id="A0AAE0FL23"/>
<dbReference type="Gene3D" id="3.30.420.10">
    <property type="entry name" value="Ribonuclease H-like superfamily/Ribonuclease H"/>
    <property type="match status" value="1"/>
</dbReference>
<dbReference type="InterPro" id="IPR036397">
    <property type="entry name" value="RNaseH_sf"/>
</dbReference>
<dbReference type="EMBL" id="LGRX02016741">
    <property type="protein sequence ID" value="KAK3261684.1"/>
    <property type="molecule type" value="Genomic_DNA"/>
</dbReference>
<dbReference type="CDD" id="cd00024">
    <property type="entry name" value="CD_CSD"/>
    <property type="match status" value="1"/>
</dbReference>
<dbReference type="SUPFAM" id="SSF54160">
    <property type="entry name" value="Chromo domain-like"/>
    <property type="match status" value="1"/>
</dbReference>
<dbReference type="PANTHER" id="PTHR37984">
    <property type="entry name" value="PROTEIN CBG26694"/>
    <property type="match status" value="1"/>
</dbReference>
<dbReference type="InterPro" id="IPR000953">
    <property type="entry name" value="Chromo/chromo_shadow_dom"/>
</dbReference>
<dbReference type="InterPro" id="IPR012337">
    <property type="entry name" value="RNaseH-like_sf"/>
</dbReference>
<dbReference type="InterPro" id="IPR029063">
    <property type="entry name" value="SAM-dependent_MTases_sf"/>
</dbReference>
<dbReference type="Gene3D" id="2.40.50.40">
    <property type="match status" value="1"/>
</dbReference>
<dbReference type="SUPFAM" id="SSF53098">
    <property type="entry name" value="Ribonuclease H-like"/>
    <property type="match status" value="1"/>
</dbReference>
<dbReference type="InterPro" id="IPR016197">
    <property type="entry name" value="Chromo-like_dom_sf"/>
</dbReference>
<evidence type="ECO:0000259" key="1">
    <source>
        <dbReference type="PROSITE" id="PS50013"/>
    </source>
</evidence>
<dbReference type="InterPro" id="IPR050951">
    <property type="entry name" value="Retrovirus_Pol_polyprotein"/>
</dbReference>
<proteinExistence type="predicted"/>
<dbReference type="PROSITE" id="PS50013">
    <property type="entry name" value="CHROMO_2"/>
    <property type="match status" value="1"/>
</dbReference>
<reference evidence="3 4" key="1">
    <citation type="journal article" date="2015" name="Genome Biol. Evol.">
        <title>Comparative Genomics of a Bacterivorous Green Alga Reveals Evolutionary Causalities and Consequences of Phago-Mixotrophic Mode of Nutrition.</title>
        <authorList>
            <person name="Burns J.A."/>
            <person name="Paasch A."/>
            <person name="Narechania A."/>
            <person name="Kim E."/>
        </authorList>
    </citation>
    <scope>NUCLEOTIDE SEQUENCE [LARGE SCALE GENOMIC DNA]</scope>
    <source>
        <strain evidence="3 4">PLY_AMNH</strain>
    </source>
</reference>
<sequence length="751" mass="85389">MRDAQGTVSGGDFLEALRDEYSRDGPLRTLREQVQSAPHHSTKHFCIVGEVLWRVAAGHYQLVLGEDSPLREIVFREAHDSLAAGHTGRDKTLERDVGVDFVTGLPLTEQGNDAFVAFTCKLSKMVHVVPINFGDSSAATIARIYFDTVWRQHGAPMKIVSDRDPRFQDAFWKELMRLMGVKVAMTTPYNPRSDGQAEHTNRVVEDMLRSFVDDSPEDWDLYATNVEFAINDSRSDVTGFTPFELCYGGVGTAHEWAFRFSSQLRDARGRLELAQQRQRDLFDQRHGQREYAVGDLVWVEAKHLTEKLMDRSLCRKLSKRWHGPLAVTERFYSDMQAGLPEADRGAPVAYRLQLPPRWRIHDVFAQHRLKPYVGGADAFASRRQPAIPEAVIVDGQREAHVDRILARRVRISRGKEIVEWKVRWTGYSKAHDSWRTRDKLERGAPLQQLKDFETERLAMEGQVRDAALRRREQRRDTPSSAAVASGASLAYLLVRPWEEEFENPTDECLPWEQRGMTREGEVTYVTTLAALDTRPVRILVLFSGTGSVEKEFARCFPASRSVTLDADPLWRPTHVTAIESWDYWRYPPGYFDVVWASPPCTQYSQARTTGGPPDFVTADACVQRTLDIIEYLRPQHWFVENPMGRYPDALRFRPVMSHLPAPLTCTYCMYGKRYMKPTCIWASSPPPEPLLQCSAATPCSHRRATGVHPDTAQLGPSGHRKGMQKSHAVYPVPEGLLRHLFQHLTFGGTGK</sequence>
<dbReference type="Gene3D" id="3.40.50.150">
    <property type="entry name" value="Vaccinia Virus protein VP39"/>
    <property type="match status" value="1"/>
</dbReference>
<feature type="domain" description="Chromo" evidence="1">
    <location>
        <begin position="399"/>
        <end position="464"/>
    </location>
</feature>
<protein>
    <submittedName>
        <fullName evidence="3">Uncharacterized protein</fullName>
    </submittedName>
</protein>
<comment type="caution">
    <text evidence="3">The sequence shown here is derived from an EMBL/GenBank/DDBJ whole genome shotgun (WGS) entry which is preliminary data.</text>
</comment>
<evidence type="ECO:0000313" key="3">
    <source>
        <dbReference type="EMBL" id="KAK3261684.1"/>
    </source>
</evidence>
<dbReference type="GO" id="GO:0015074">
    <property type="term" value="P:DNA integration"/>
    <property type="evidence" value="ECO:0007669"/>
    <property type="project" value="InterPro"/>
</dbReference>
<dbReference type="GO" id="GO:0003676">
    <property type="term" value="F:nucleic acid binding"/>
    <property type="evidence" value="ECO:0007669"/>
    <property type="project" value="InterPro"/>
</dbReference>
<dbReference type="InterPro" id="IPR023780">
    <property type="entry name" value="Chromo_domain"/>
</dbReference>
<organism evidence="3 4">
    <name type="scientific">Cymbomonas tetramitiformis</name>
    <dbReference type="NCBI Taxonomy" id="36881"/>
    <lineage>
        <taxon>Eukaryota</taxon>
        <taxon>Viridiplantae</taxon>
        <taxon>Chlorophyta</taxon>
        <taxon>Pyramimonadophyceae</taxon>
        <taxon>Pyramimonadales</taxon>
        <taxon>Pyramimonadaceae</taxon>
        <taxon>Cymbomonas</taxon>
    </lineage>
</organism>
<keyword evidence="4" id="KW-1185">Reference proteome</keyword>